<keyword evidence="3" id="KW-0997">Cell inner membrane</keyword>
<dbReference type="Pfam" id="PF03279">
    <property type="entry name" value="Lip_A_acyltrans"/>
    <property type="match status" value="1"/>
</dbReference>
<sequence length="268" mass="29328">MLSGWPLPLLHIMGAVLGWAAFLGSPTYRRRFLANAAQAGYRFASVRRAVAEAGKLVAEAPRLWFGSMPRIHWEGAELIDAARATGRGIVFLTPHLGCFEITAQAYAVRYGRITVLYRPARKAWLRELVDTARERTNLAAAPTTLAGVRQMLRALRAGEAVGLLPDQVPPQGLGAWAPFFGKEAYTMTLPARLVQQTGAVLLLAVGERLPHGQGYCVRLMPWEGALDSAPAPAAAQVNAQMERLVGGWPAQYLWGYARYKQPRVEMAP</sequence>
<dbReference type="EMBL" id="CP010951">
    <property type="protein sequence ID" value="AMO23745.1"/>
    <property type="molecule type" value="Genomic_DNA"/>
</dbReference>
<protein>
    <submittedName>
        <fullName evidence="7">Lipid A biosynthesis acyltransferase</fullName>
    </submittedName>
</protein>
<dbReference type="InterPro" id="IPR004960">
    <property type="entry name" value="LipA_acyltrans"/>
</dbReference>
<evidence type="ECO:0000256" key="4">
    <source>
        <dbReference type="ARBA" id="ARBA00022679"/>
    </source>
</evidence>
<dbReference type="PANTHER" id="PTHR30606">
    <property type="entry name" value="LIPID A BIOSYNTHESIS LAUROYL ACYLTRANSFERASE"/>
    <property type="match status" value="1"/>
</dbReference>
<keyword evidence="6 7" id="KW-0012">Acyltransferase</keyword>
<evidence type="ECO:0000256" key="2">
    <source>
        <dbReference type="ARBA" id="ARBA00022475"/>
    </source>
</evidence>
<dbReference type="Proteomes" id="UP000070433">
    <property type="component" value="Chromosome"/>
</dbReference>
<dbReference type="GO" id="GO:0009247">
    <property type="term" value="P:glycolipid biosynthetic process"/>
    <property type="evidence" value="ECO:0007669"/>
    <property type="project" value="UniProtKB-ARBA"/>
</dbReference>
<evidence type="ECO:0000256" key="6">
    <source>
        <dbReference type="ARBA" id="ARBA00023315"/>
    </source>
</evidence>
<name>A0A127JV13_9BURK</name>
<dbReference type="AlphaFoldDB" id="A0A127JV13"/>
<evidence type="ECO:0000256" key="1">
    <source>
        <dbReference type="ARBA" id="ARBA00004533"/>
    </source>
</evidence>
<dbReference type="NCBIfam" id="NF006487">
    <property type="entry name" value="PRK08905.1"/>
    <property type="match status" value="1"/>
</dbReference>
<evidence type="ECO:0000256" key="5">
    <source>
        <dbReference type="ARBA" id="ARBA00023136"/>
    </source>
</evidence>
<proteinExistence type="predicted"/>
<dbReference type="GO" id="GO:0016746">
    <property type="term" value="F:acyltransferase activity"/>
    <property type="evidence" value="ECO:0007669"/>
    <property type="project" value="UniProtKB-KW"/>
</dbReference>
<comment type="subcellular location">
    <subcellularLocation>
        <location evidence="1">Cell inner membrane</location>
    </subcellularLocation>
</comment>
<keyword evidence="8" id="KW-1185">Reference proteome</keyword>
<accession>A0A127JV13</accession>
<evidence type="ECO:0000313" key="7">
    <source>
        <dbReference type="EMBL" id="AMO23745.1"/>
    </source>
</evidence>
<evidence type="ECO:0000313" key="8">
    <source>
        <dbReference type="Proteomes" id="UP000070433"/>
    </source>
</evidence>
<gene>
    <name evidence="7" type="ORF">UC35_13785</name>
</gene>
<dbReference type="PIRSF" id="PIRSF026649">
    <property type="entry name" value="MsbB"/>
    <property type="match status" value="1"/>
</dbReference>
<keyword evidence="2" id="KW-1003">Cell membrane</keyword>
<reference evidence="7 8" key="1">
    <citation type="journal article" date="2014" name="Int. J. Syst. Evol. Microbiol.">
        <title>Ramlibacter solisilvae sp. nov., isolated from forest soil, and emended description of the genus Ramlibacter.</title>
        <authorList>
            <person name="Lee H.J."/>
            <person name="Lee S.H."/>
            <person name="Lee S.S."/>
            <person name="Lee J.S."/>
            <person name="Kim Y."/>
            <person name="Kim S.C."/>
            <person name="Jeon C.O."/>
        </authorList>
    </citation>
    <scope>NUCLEOTIDE SEQUENCE [LARGE SCALE GENOMIC DNA]</scope>
    <source>
        <strain evidence="7 8">5-10</strain>
    </source>
</reference>
<dbReference type="GO" id="GO:0005886">
    <property type="term" value="C:plasma membrane"/>
    <property type="evidence" value="ECO:0007669"/>
    <property type="project" value="UniProtKB-SubCell"/>
</dbReference>
<dbReference type="CDD" id="cd07984">
    <property type="entry name" value="LPLAT_LABLAT-like"/>
    <property type="match status" value="1"/>
</dbReference>
<keyword evidence="4 7" id="KW-0808">Transferase</keyword>
<keyword evidence="5" id="KW-0472">Membrane</keyword>
<evidence type="ECO:0000256" key="3">
    <source>
        <dbReference type="ARBA" id="ARBA00022519"/>
    </source>
</evidence>
<dbReference type="PANTHER" id="PTHR30606:SF10">
    <property type="entry name" value="PHOSPHATIDYLINOSITOL MANNOSIDE ACYLTRANSFERASE"/>
    <property type="match status" value="1"/>
</dbReference>
<organism evidence="7 8">
    <name type="scientific">Ramlibacter tataouinensis</name>
    <dbReference type="NCBI Taxonomy" id="94132"/>
    <lineage>
        <taxon>Bacteria</taxon>
        <taxon>Pseudomonadati</taxon>
        <taxon>Pseudomonadota</taxon>
        <taxon>Betaproteobacteria</taxon>
        <taxon>Burkholderiales</taxon>
        <taxon>Comamonadaceae</taxon>
        <taxon>Ramlibacter</taxon>
    </lineage>
</organism>
<dbReference type="PATRIC" id="fig|94132.3.peg.2808"/>